<dbReference type="SUPFAM" id="SSF55383">
    <property type="entry name" value="Copper amine oxidase, domain N"/>
    <property type="match status" value="1"/>
</dbReference>
<evidence type="ECO:0000313" key="3">
    <source>
        <dbReference type="EMBL" id="QSO50031.1"/>
    </source>
</evidence>
<reference evidence="3 4" key="1">
    <citation type="submission" date="2021-02" db="EMBL/GenBank/DDBJ databases">
        <title>Alicyclobacillus curvatus sp. nov. and Alicyclobacillus mengziensis sp. nov., two acidophilic bacteria isolated from acid mine drainage.</title>
        <authorList>
            <person name="Huang Y."/>
        </authorList>
    </citation>
    <scope>NUCLEOTIDE SEQUENCE [LARGE SCALE GENOMIC DNA]</scope>
    <source>
        <strain evidence="3 4">S30H14</strain>
    </source>
</reference>
<evidence type="ECO:0000259" key="2">
    <source>
        <dbReference type="Pfam" id="PF07833"/>
    </source>
</evidence>
<keyword evidence="4" id="KW-1185">Reference proteome</keyword>
<dbReference type="PANTHER" id="PTHR31956:SF1">
    <property type="entry name" value="NON-SPECIFIC PHOSPHOLIPASE C1"/>
    <property type="match status" value="1"/>
</dbReference>
<feature type="domain" description="Copper amine oxidase-like N-terminal" evidence="2">
    <location>
        <begin position="502"/>
        <end position="593"/>
    </location>
</feature>
<keyword evidence="1" id="KW-0378">Hydrolase</keyword>
<protein>
    <submittedName>
        <fullName evidence="3">Phospholipase</fullName>
    </submittedName>
</protein>
<dbReference type="CDD" id="cd16013">
    <property type="entry name" value="AcpA"/>
    <property type="match status" value="1"/>
</dbReference>
<dbReference type="PANTHER" id="PTHR31956">
    <property type="entry name" value="NON-SPECIFIC PHOSPHOLIPASE C4-RELATED"/>
    <property type="match status" value="1"/>
</dbReference>
<dbReference type="InterPro" id="IPR012854">
    <property type="entry name" value="Cu_amine_oxidase-like_N"/>
</dbReference>
<dbReference type="Proteomes" id="UP000663505">
    <property type="component" value="Chromosome"/>
</dbReference>
<accession>A0A9X7W3M4</accession>
<dbReference type="AlphaFoldDB" id="A0A9X7W3M4"/>
<evidence type="ECO:0000256" key="1">
    <source>
        <dbReference type="ARBA" id="ARBA00022801"/>
    </source>
</evidence>
<name>A0A9X7W3M4_9BACL</name>
<dbReference type="InterPro" id="IPR017850">
    <property type="entry name" value="Alkaline_phosphatase_core_sf"/>
</dbReference>
<sequence>MHLSTVLTPPTATPIKHVVVIFQENVSFDHYFATYPKAANPPGDPAFYPAPGTPTVNGLNSTLLTKNPNLANPQRLSRSQSITDDMDHGYKAEQKAYDGGLVDKFVQYTAGTNWPFPNGNPNLVMDYYDGNTVTALWNYAQHFALNDNSFGTNFGPSTPGALNLIAGTTHGAVGYSAPQKEGGAKLQPNLITGVIIPGTLDKNNTLFNDIDPYYDSASNPKKPTVAMTGQNVGNLLNTKGITWGWFEGGFSDPARTHQAIGNGIETPAPATADYIPHHDPFQYYQSTANPNHLPPTSVALIGHQGDQANHNYGISDFWTAVEEGNMPAVSFLKAPAYEDGHAGYSGPLDEQRFLVNTINRLEQTPEWSSTAVIINWDDSDGWYDHVMPPIVRHSNDPLTDALVGTGNAGFPITGTYLDRAGFGPRIPLLVISPYSRHNFVDNSLTSQSSILRFIEDNWYLPRLKNQSADGQTGSLMNMFDFSHGPSNAKLFLNPSTGLPTPQLHPFTVHNQTYMIIYDIAQMADFNFTQSKHELQFVYNNQIVTVPMGGNRIQVNGQDAKLGANMVAKNGQLCLPVTSFAKALGASVNQSSSNGVSWIPAQN</sequence>
<dbReference type="GO" id="GO:0042578">
    <property type="term" value="F:phosphoric ester hydrolase activity"/>
    <property type="evidence" value="ECO:0007669"/>
    <property type="project" value="UniProtKB-ARBA"/>
</dbReference>
<organism evidence="3 4">
    <name type="scientific">Alicyclobacillus mengziensis</name>
    <dbReference type="NCBI Taxonomy" id="2931921"/>
    <lineage>
        <taxon>Bacteria</taxon>
        <taxon>Bacillati</taxon>
        <taxon>Bacillota</taxon>
        <taxon>Bacilli</taxon>
        <taxon>Bacillales</taxon>
        <taxon>Alicyclobacillaceae</taxon>
        <taxon>Alicyclobacillus</taxon>
    </lineage>
</organism>
<dbReference type="Gene3D" id="3.40.720.10">
    <property type="entry name" value="Alkaline Phosphatase, subunit A"/>
    <property type="match status" value="2"/>
</dbReference>
<dbReference type="InterPro" id="IPR036582">
    <property type="entry name" value="Mao_N_sf"/>
</dbReference>
<dbReference type="Pfam" id="PF07833">
    <property type="entry name" value="Cu_amine_oxidN1"/>
    <property type="match status" value="1"/>
</dbReference>
<dbReference type="Pfam" id="PF04185">
    <property type="entry name" value="Phosphoesterase"/>
    <property type="match status" value="1"/>
</dbReference>
<evidence type="ECO:0000313" key="4">
    <source>
        <dbReference type="Proteomes" id="UP000663505"/>
    </source>
</evidence>
<proteinExistence type="predicted"/>
<gene>
    <name evidence="3" type="ORF">JZ786_20925</name>
</gene>
<dbReference type="InterPro" id="IPR007312">
    <property type="entry name" value="Phosphoesterase"/>
</dbReference>
<dbReference type="KEGG" id="afx:JZ786_20925"/>
<dbReference type="EMBL" id="CP071182">
    <property type="protein sequence ID" value="QSO50031.1"/>
    <property type="molecule type" value="Genomic_DNA"/>
</dbReference>